<keyword evidence="1" id="KW-0732">Signal</keyword>
<dbReference type="EMBL" id="MQWD01000001">
    <property type="protein sequence ID" value="PAP77859.1"/>
    <property type="molecule type" value="Genomic_DNA"/>
</dbReference>
<accession>A0A271J598</accession>
<keyword evidence="3" id="KW-1185">Reference proteome</keyword>
<protein>
    <recommendedName>
        <fullName evidence="4">GWxTD domain-containing protein</fullName>
    </recommendedName>
</protein>
<organism evidence="2 3">
    <name type="scientific">Rubrivirga marina</name>
    <dbReference type="NCBI Taxonomy" id="1196024"/>
    <lineage>
        <taxon>Bacteria</taxon>
        <taxon>Pseudomonadati</taxon>
        <taxon>Rhodothermota</taxon>
        <taxon>Rhodothermia</taxon>
        <taxon>Rhodothermales</taxon>
        <taxon>Rubricoccaceae</taxon>
        <taxon>Rubrivirga</taxon>
    </lineage>
</organism>
<dbReference type="OrthoDB" id="1521923at2"/>
<sequence length="596" mass="63675">MSRLHVALAALLVTGTAACGGPSALTTSDGGFPLAAADSLARTPEADLDRAAAGYRALLAAADWALAPDDSAHVRRHLARLAPLAPRLGLDGDLRTWPTGTGADALRWWRAHDPAPATVPNERLREHLERGRLADAEYVSTRHPSGLDGRGRLLLRLGEPEWVRSPYSLTLALASGAADGLFVRPEIWGYPSVSDAAVYLFTRGEGGMEEVSARELLPTGLQMGPSLSRSGETTMIARGLYDLLRPVAFTTPEYAQIWDRAARYLDEVALASDGSRPAGLPPDPYLVDLLEVDRIDRELRRRRAAEVPLTLTRAAGNAMGLAVDARPLRFRQPDGSTRVELVWTVPPDALTVSPIEWATLSSLTDADRVTGLDVTLTTFDADYEAVGFGRERLVLDDEAAGSGLAPRVLQVQPFPPDGSLALGVEARFGDVVARRAVVRADTLAPLRIAGFEVSDILPVTLPAEQLAADPNELALADYLPFAVTGSTLRRGDPLAVVFEVYGLSPGDDGLARYAVAYDVTTEGPRGGLIGLFGGRRERRAASALTNETEAGRVREAVAVDLSALLPGDDHVTLELRVTDEATGASVTRSLPLRIVE</sequence>
<feature type="chain" id="PRO_5012628378" description="GWxTD domain-containing protein" evidence="1">
    <location>
        <begin position="20"/>
        <end position="596"/>
    </location>
</feature>
<dbReference type="RefSeq" id="WP_095511531.1">
    <property type="nucleotide sequence ID" value="NZ_MQWD01000001.1"/>
</dbReference>
<proteinExistence type="predicted"/>
<evidence type="ECO:0008006" key="4">
    <source>
        <dbReference type="Google" id="ProtNLM"/>
    </source>
</evidence>
<gene>
    <name evidence="2" type="ORF">BSZ37_16130</name>
</gene>
<feature type="signal peptide" evidence="1">
    <location>
        <begin position="1"/>
        <end position="19"/>
    </location>
</feature>
<reference evidence="2 3" key="1">
    <citation type="submission" date="2016-11" db="EMBL/GenBank/DDBJ databases">
        <title>Study of marine rhodopsin-containing bacteria.</title>
        <authorList>
            <person name="Yoshizawa S."/>
            <person name="Kumagai Y."/>
            <person name="Kogure K."/>
        </authorList>
    </citation>
    <scope>NUCLEOTIDE SEQUENCE [LARGE SCALE GENOMIC DNA]</scope>
    <source>
        <strain evidence="2 3">SAORIC-28</strain>
    </source>
</reference>
<comment type="caution">
    <text evidence="2">The sequence shown here is derived from an EMBL/GenBank/DDBJ whole genome shotgun (WGS) entry which is preliminary data.</text>
</comment>
<evidence type="ECO:0000256" key="1">
    <source>
        <dbReference type="SAM" id="SignalP"/>
    </source>
</evidence>
<dbReference type="AlphaFoldDB" id="A0A271J598"/>
<dbReference type="PROSITE" id="PS51257">
    <property type="entry name" value="PROKAR_LIPOPROTEIN"/>
    <property type="match status" value="1"/>
</dbReference>
<name>A0A271J598_9BACT</name>
<evidence type="ECO:0000313" key="2">
    <source>
        <dbReference type="EMBL" id="PAP77859.1"/>
    </source>
</evidence>
<evidence type="ECO:0000313" key="3">
    <source>
        <dbReference type="Proteomes" id="UP000216339"/>
    </source>
</evidence>
<dbReference type="Proteomes" id="UP000216339">
    <property type="component" value="Unassembled WGS sequence"/>
</dbReference>